<sequence length="188" mass="22136">MHDFNSWIKVDLAELLRAPFHNPSEVPNVTSFKIFLNRQVKENFPRMKTARALYRKHKEILDHESGEPMKIILWPATKEHKEIPIPQHFHEGYLDNMEILAYDYETATAAIKFKDREQFLRLISAKDLLRFRERDICTLSRHQIICKNDFMEADAKEVTGMVATIINGRVWMGSMGKFDLKLFEKPTD</sequence>
<organism evidence="1 2">
    <name type="scientific">Lactuca saligna</name>
    <name type="common">Willowleaf lettuce</name>
    <dbReference type="NCBI Taxonomy" id="75948"/>
    <lineage>
        <taxon>Eukaryota</taxon>
        <taxon>Viridiplantae</taxon>
        <taxon>Streptophyta</taxon>
        <taxon>Embryophyta</taxon>
        <taxon>Tracheophyta</taxon>
        <taxon>Spermatophyta</taxon>
        <taxon>Magnoliopsida</taxon>
        <taxon>eudicotyledons</taxon>
        <taxon>Gunneridae</taxon>
        <taxon>Pentapetalae</taxon>
        <taxon>asterids</taxon>
        <taxon>campanulids</taxon>
        <taxon>Asterales</taxon>
        <taxon>Asteraceae</taxon>
        <taxon>Cichorioideae</taxon>
        <taxon>Cichorieae</taxon>
        <taxon>Lactucinae</taxon>
        <taxon>Lactuca</taxon>
    </lineage>
</organism>
<gene>
    <name evidence="1" type="ORF">LSALG_LOCUS6168</name>
</gene>
<keyword evidence="2" id="KW-1185">Reference proteome</keyword>
<accession>A0AA35VQF2</accession>
<dbReference type="AlphaFoldDB" id="A0AA35VQF2"/>
<evidence type="ECO:0000313" key="2">
    <source>
        <dbReference type="Proteomes" id="UP001177003"/>
    </source>
</evidence>
<dbReference type="EMBL" id="OX465086">
    <property type="protein sequence ID" value="CAI9265572.1"/>
    <property type="molecule type" value="Genomic_DNA"/>
</dbReference>
<proteinExistence type="predicted"/>
<name>A0AA35VQF2_LACSI</name>
<dbReference type="Proteomes" id="UP001177003">
    <property type="component" value="Chromosome 0"/>
</dbReference>
<protein>
    <submittedName>
        <fullName evidence="1">Uncharacterized protein</fullName>
    </submittedName>
</protein>
<evidence type="ECO:0000313" key="1">
    <source>
        <dbReference type="EMBL" id="CAI9265572.1"/>
    </source>
</evidence>
<reference evidence="1" key="1">
    <citation type="submission" date="2023-04" db="EMBL/GenBank/DDBJ databases">
        <authorList>
            <person name="Vijverberg K."/>
            <person name="Xiong W."/>
            <person name="Schranz E."/>
        </authorList>
    </citation>
    <scope>NUCLEOTIDE SEQUENCE</scope>
</reference>